<name>A0A4Y6EKW2_9CAUD</name>
<dbReference type="Proteomes" id="UP000319811">
    <property type="component" value="Segment"/>
</dbReference>
<sequence length="224" mass="25237">MPQTILSGVVGSQAYGLATPESDIDTMSVHVEPTMNLLGIDKAPEPTIETKSPDSVSHEIGKFLYLSLQGNPNILEFLWLGVWIIERDFGDRLIDIREDFLSIQVRERYLGYAKNQFKKFASGGRFSNVPANRIEKNARHMLRLVQQGSTIWETGTVEVRVENPGALRAEAEYIARGDNGAKYALSVIEDAERFFDETPTNLPAEPRRDRAEALLADIRRAYMH</sequence>
<accession>A0A4Y6EKW2</accession>
<keyword evidence="2" id="KW-1185">Reference proteome</keyword>
<dbReference type="RefSeq" id="YP_010667070.1">
    <property type="nucleotide sequence ID" value="NC_070948.1"/>
</dbReference>
<dbReference type="PANTHER" id="PTHR34817:SF1">
    <property type="entry name" value="NUCLEOTIDYLTRANSFERASE"/>
    <property type="match status" value="1"/>
</dbReference>
<gene>
    <name evidence="1" type="primary">99</name>
    <name evidence="1" type="ORF">SEA_MOLLYMUR_99</name>
</gene>
<proteinExistence type="predicted"/>
<dbReference type="PANTHER" id="PTHR34817">
    <property type="entry name" value="NUCLEOTIDYLTRANSFERASE"/>
    <property type="match status" value="1"/>
</dbReference>
<dbReference type="Pfam" id="PF10127">
    <property type="entry name" value="RlaP"/>
    <property type="match status" value="1"/>
</dbReference>
<dbReference type="GeneID" id="77943182"/>
<dbReference type="InterPro" id="IPR018775">
    <property type="entry name" value="RlaP"/>
</dbReference>
<dbReference type="KEGG" id="vg:77943182"/>
<organism evidence="1 2">
    <name type="scientific">Gordonia phage Mollymur</name>
    <dbReference type="NCBI Taxonomy" id="2590895"/>
    <lineage>
        <taxon>Viruses</taxon>
        <taxon>Duplodnaviria</taxon>
        <taxon>Heunggongvirae</taxon>
        <taxon>Uroviricota</taxon>
        <taxon>Caudoviricetes</taxon>
        <taxon>Mollymurvirus</taxon>
        <taxon>Mollymurvirus mollymur</taxon>
    </lineage>
</organism>
<evidence type="ECO:0000313" key="2">
    <source>
        <dbReference type="Proteomes" id="UP000319811"/>
    </source>
</evidence>
<dbReference type="EMBL" id="MK977705">
    <property type="protein sequence ID" value="QDF15459.1"/>
    <property type="molecule type" value="Genomic_DNA"/>
</dbReference>
<reference evidence="1 2" key="1">
    <citation type="submission" date="2019-05" db="EMBL/GenBank/DDBJ databases">
        <authorList>
            <person name="Murphy M.E."/>
            <person name="Alvaro L.E."/>
            <person name="Baker K.N."/>
            <person name="Baxter I.S."/>
            <person name="Brown M.R."/>
            <person name="Driscoll K.D."/>
            <person name="Elrubaie J.M."/>
            <person name="Feith S.L."/>
            <person name="Indihar D.F."/>
            <person name="Knoch V.T."/>
            <person name="Koirtyohann K.M."/>
            <person name="Kratz M.A."/>
            <person name="Lear A.H."/>
            <person name="Lindblom K.E."/>
            <person name="Marcus E.R."/>
            <person name="Sensor R."/>
            <person name="Sherman S.J."/>
            <person name="Swift V.R."/>
            <person name="White K.E."/>
            <person name="Wills S.J."/>
            <person name="Gatt S.M."/>
            <person name="Lohbauer S.A."/>
            <person name="Power T.R."/>
            <person name="Rosales K.A."/>
            <person name="Sisson B.M."/>
            <person name="Isern S."/>
            <person name="Michael S.F."/>
            <person name="Monti D.L."/>
            <person name="Garlena R.A."/>
            <person name="Russell D.A."/>
            <person name="Pope W.H."/>
            <person name="Jacobs-Sera D."/>
            <person name="Hatfull G.F."/>
        </authorList>
    </citation>
    <scope>NUCLEOTIDE SEQUENCE [LARGE SCALE GENOMIC DNA]</scope>
</reference>
<evidence type="ECO:0000313" key="1">
    <source>
        <dbReference type="EMBL" id="QDF15459.1"/>
    </source>
</evidence>
<protein>
    <submittedName>
        <fullName evidence="1">tRNA nucleotidyltransferase</fullName>
    </submittedName>
</protein>